<dbReference type="STRING" id="945553.A0A0D2NFJ8"/>
<protein>
    <recommendedName>
        <fullName evidence="1">Fungal-type protein kinase domain-containing protein</fullName>
    </recommendedName>
</protein>
<dbReference type="AlphaFoldDB" id="A0A0D2NFJ8"/>
<organism evidence="2 3">
    <name type="scientific">Hypholoma sublateritium (strain FD-334 SS-4)</name>
    <dbReference type="NCBI Taxonomy" id="945553"/>
    <lineage>
        <taxon>Eukaryota</taxon>
        <taxon>Fungi</taxon>
        <taxon>Dikarya</taxon>
        <taxon>Basidiomycota</taxon>
        <taxon>Agaricomycotina</taxon>
        <taxon>Agaricomycetes</taxon>
        <taxon>Agaricomycetidae</taxon>
        <taxon>Agaricales</taxon>
        <taxon>Agaricineae</taxon>
        <taxon>Strophariaceae</taxon>
        <taxon>Hypholoma</taxon>
    </lineage>
</organism>
<proteinExistence type="predicted"/>
<evidence type="ECO:0000313" key="3">
    <source>
        <dbReference type="Proteomes" id="UP000054270"/>
    </source>
</evidence>
<evidence type="ECO:0000259" key="1">
    <source>
        <dbReference type="Pfam" id="PF17667"/>
    </source>
</evidence>
<evidence type="ECO:0000313" key="2">
    <source>
        <dbReference type="EMBL" id="KJA17734.1"/>
    </source>
</evidence>
<sequence length="527" mass="59724">MNKNPITIEVAEEIFQPYTTAIEKNSLQNYIADNLNGLSVRNFVQSVWGIDPDHAQEILNHAPNISADSTTEYRQAIASKQTPNPSDLHHAFRQISSELLKQIGTTLSLDHHALDTMLWQGPGVVALRSAPPEPPANTTSDRSELRSTGITIDGLRASLWYCDRSVGWRSNVSDFGIPEGAANLGLALFALSRYNMHQYQPSEKRQSLDTIISKHGFLVRKPVTISGVTDAVPTKNMSCKTIRVIANDRYKNIWKATSTDEFKRAFLDCMRAHYYAWNARKLHHEIDEHDFMIFQPATDATTDCTGDHKPISASSFGVFVDIDTVVPAISPEDNIQLGVSDPHHRILSPLRFVAMDILHDDICLRKAAKNNSSPPSSNSELEKTSSHLMTPRFHLYRYDLESFYYVLVWACTHYDLRRNSRLKSRSYRLSLWASPLVDNVRMAKRRSCPSRIWELEDRMLYEWESVWRNWVTPLVSMFATGLRGVEHSYCQDQTGVDFDTGGGRITFKKFMEAIGEDLPDDSAPDKA</sequence>
<dbReference type="OrthoDB" id="5569250at2759"/>
<feature type="domain" description="Fungal-type protein kinase" evidence="1">
    <location>
        <begin position="240"/>
        <end position="411"/>
    </location>
</feature>
<name>A0A0D2NFJ8_HYPSF</name>
<keyword evidence="3" id="KW-1185">Reference proteome</keyword>
<dbReference type="Proteomes" id="UP000054270">
    <property type="component" value="Unassembled WGS sequence"/>
</dbReference>
<dbReference type="EMBL" id="KN817599">
    <property type="protein sequence ID" value="KJA17734.1"/>
    <property type="molecule type" value="Genomic_DNA"/>
</dbReference>
<gene>
    <name evidence="2" type="ORF">HYPSUDRAFT_205962</name>
</gene>
<reference evidence="3" key="1">
    <citation type="submission" date="2014-04" db="EMBL/GenBank/DDBJ databases">
        <title>Evolutionary Origins and Diversification of the Mycorrhizal Mutualists.</title>
        <authorList>
            <consortium name="DOE Joint Genome Institute"/>
            <consortium name="Mycorrhizal Genomics Consortium"/>
            <person name="Kohler A."/>
            <person name="Kuo A."/>
            <person name="Nagy L.G."/>
            <person name="Floudas D."/>
            <person name="Copeland A."/>
            <person name="Barry K.W."/>
            <person name="Cichocki N."/>
            <person name="Veneault-Fourrey C."/>
            <person name="LaButti K."/>
            <person name="Lindquist E.A."/>
            <person name="Lipzen A."/>
            <person name="Lundell T."/>
            <person name="Morin E."/>
            <person name="Murat C."/>
            <person name="Riley R."/>
            <person name="Ohm R."/>
            <person name="Sun H."/>
            <person name="Tunlid A."/>
            <person name="Henrissat B."/>
            <person name="Grigoriev I.V."/>
            <person name="Hibbett D.S."/>
            <person name="Martin F."/>
        </authorList>
    </citation>
    <scope>NUCLEOTIDE SEQUENCE [LARGE SCALE GENOMIC DNA]</scope>
    <source>
        <strain evidence="3">FD-334 SS-4</strain>
    </source>
</reference>
<dbReference type="InterPro" id="IPR040976">
    <property type="entry name" value="Pkinase_fungal"/>
</dbReference>
<accession>A0A0D2NFJ8</accession>
<dbReference type="Pfam" id="PF17667">
    <property type="entry name" value="Pkinase_fungal"/>
    <property type="match status" value="1"/>
</dbReference>